<dbReference type="GeneID" id="94426198"/>
<reference evidence="2 3" key="1">
    <citation type="journal article" date="2017" name="Int. J. Parasitol.">
        <title>The genome of the protozoan parasite Cystoisospora suis and a reverse vaccinology approach to identify vaccine candidates.</title>
        <authorList>
            <person name="Palmieri N."/>
            <person name="Shrestha A."/>
            <person name="Ruttkowski B."/>
            <person name="Beck T."/>
            <person name="Vogl C."/>
            <person name="Tomley F."/>
            <person name="Blake D.P."/>
            <person name="Joachim A."/>
        </authorList>
    </citation>
    <scope>NUCLEOTIDE SEQUENCE [LARGE SCALE GENOMIC DNA]</scope>
    <source>
        <strain evidence="2 3">Wien I</strain>
    </source>
</reference>
<evidence type="ECO:0000256" key="1">
    <source>
        <dbReference type="SAM" id="MobiDB-lite"/>
    </source>
</evidence>
<feature type="compositionally biased region" description="Basic and acidic residues" evidence="1">
    <location>
        <begin position="122"/>
        <end position="136"/>
    </location>
</feature>
<dbReference type="Proteomes" id="UP000221165">
    <property type="component" value="Unassembled WGS sequence"/>
</dbReference>
<feature type="compositionally biased region" description="Low complexity" evidence="1">
    <location>
        <begin position="110"/>
        <end position="120"/>
    </location>
</feature>
<proteinExistence type="predicted"/>
<accession>A0A2C6KH42</accession>
<dbReference type="VEuPathDB" id="ToxoDB:CSUI_002788"/>
<feature type="compositionally biased region" description="Polar residues" evidence="1">
    <location>
        <begin position="975"/>
        <end position="988"/>
    </location>
</feature>
<protein>
    <submittedName>
        <fullName evidence="2">Uncharacterized protein</fullName>
    </submittedName>
</protein>
<dbReference type="EMBL" id="MIGC01001170">
    <property type="protein sequence ID" value="PHJ23361.1"/>
    <property type="molecule type" value="Genomic_DNA"/>
</dbReference>
<feature type="compositionally biased region" description="Basic and acidic residues" evidence="1">
    <location>
        <begin position="54"/>
        <end position="74"/>
    </location>
</feature>
<gene>
    <name evidence="2" type="ORF">CSUI_002788</name>
</gene>
<feature type="compositionally biased region" description="Basic and acidic residues" evidence="1">
    <location>
        <begin position="17"/>
        <end position="45"/>
    </location>
</feature>
<feature type="region of interest" description="Disordered" evidence="1">
    <location>
        <begin position="975"/>
        <end position="1018"/>
    </location>
</feature>
<feature type="region of interest" description="Disordered" evidence="1">
    <location>
        <begin position="110"/>
        <end position="136"/>
    </location>
</feature>
<organism evidence="2 3">
    <name type="scientific">Cystoisospora suis</name>
    <dbReference type="NCBI Taxonomy" id="483139"/>
    <lineage>
        <taxon>Eukaryota</taxon>
        <taxon>Sar</taxon>
        <taxon>Alveolata</taxon>
        <taxon>Apicomplexa</taxon>
        <taxon>Conoidasida</taxon>
        <taxon>Coccidia</taxon>
        <taxon>Eucoccidiorida</taxon>
        <taxon>Eimeriorina</taxon>
        <taxon>Sarcocystidae</taxon>
        <taxon>Cystoisospora</taxon>
    </lineage>
</organism>
<feature type="compositionally biased region" description="Basic and acidic residues" evidence="1">
    <location>
        <begin position="857"/>
        <end position="867"/>
    </location>
</feature>
<feature type="region of interest" description="Disordered" evidence="1">
    <location>
        <begin position="497"/>
        <end position="535"/>
    </location>
</feature>
<feature type="region of interest" description="Disordered" evidence="1">
    <location>
        <begin position="1"/>
        <end position="87"/>
    </location>
</feature>
<dbReference type="AlphaFoldDB" id="A0A2C6KH42"/>
<feature type="compositionally biased region" description="Basic and acidic residues" evidence="1">
    <location>
        <begin position="505"/>
        <end position="535"/>
    </location>
</feature>
<name>A0A2C6KH42_9APIC</name>
<evidence type="ECO:0000313" key="3">
    <source>
        <dbReference type="Proteomes" id="UP000221165"/>
    </source>
</evidence>
<dbReference type="RefSeq" id="XP_067925037.1">
    <property type="nucleotide sequence ID" value="XM_068062987.1"/>
</dbReference>
<feature type="compositionally biased region" description="Acidic residues" evidence="1">
    <location>
        <begin position="78"/>
        <end position="87"/>
    </location>
</feature>
<feature type="region of interest" description="Disordered" evidence="1">
    <location>
        <begin position="393"/>
        <end position="412"/>
    </location>
</feature>
<feature type="compositionally biased region" description="Basic and acidic residues" evidence="1">
    <location>
        <begin position="250"/>
        <end position="263"/>
    </location>
</feature>
<comment type="caution">
    <text evidence="2">The sequence shown here is derived from an EMBL/GenBank/DDBJ whole genome shotgun (WGS) entry which is preliminary data.</text>
</comment>
<keyword evidence="3" id="KW-1185">Reference proteome</keyword>
<sequence length="1046" mass="118450">MNCDACAERSSPQLHILEAKKTKEEEDLGQKEAIYKGENMSRDREKEEDEEGDFGEREGEEVREVHAKDRHEDQGNETGEEEEEESLPLEDCQRFLCILNKIILLLSPSSSLSSTDSPLTETNKDHGDLDEKDSSKEKKIKEKVSCSALLEEKKEEETSFSLQKDSVQVYVQRREVKEEEEEFSNSCEAELCSLWDAAADLRYARFLVNHRLVDLLLLLLREFILPSLNASHKAAEESGKIEREEEEEEEARRRRGSGEEKPHSVAASSSSSLREALSIDRFAEIFCGCLANLFSHTKVFHEALQLPSLLSSSRCLALSTSSFSSSAQPEGGYFFPREACQYLVDLLLLSSDARTLRESFRALTSLLYNLHHLPPDLESLLLRETSCVHSSSSFSSSISSSSSSCSVLPSESTATSSSLSLKRKEREEEEEECVLTRHLLLLKAVFSIRYSLHSELIASACAYLETLLTIILDHMEDGELKVSYKSCQSYRDSVHTHTQLSGVRTPEKAGVHTPREKEDEVSSLRKDSESKDDPCEKITAQMASENRREEKENGILFNRRLVFPSLSSYCRVLSDLISLSNIDKTLQKGCVLEKDREGSEGERNEDINEGLENLGLISSILFKTSELLGVHTAPLISSPHRFHKILSALLLQSQESHDSSSSSNGWTVGCTYTRMFTRKSLEQISIDLCLSKKGNPGEEEAFNEECEGGDLSMEGEGVLFHSLFSLLDTTLAYVQETQRSRIVEDQDRDITDEGVEIEKNSMIQFLIFLLQLSMRCLSVCTEDSGLYASLLLLLRVVLEARSIDSSHRMRIENAKNRHGEKEEEDMKDFATSSSFVSKMTGSLKERNVSPEKSSFQKRREKEEDKTTPSHLFLRGSKEGSIERSIKPTGREGTERVCSPLSLEKEFEVYIHLFLRNECGREVVEKLVLLRQEEEVRSNPDVLLGILFISQFSTRETLKDLESELLEITQAHIRGTQKQSTKHLSSSGVHTPERSESEKQQQGENIEEMEASQKTGEKETFYRREEGYYTMPELLSDAFLKYLLRLC</sequence>
<evidence type="ECO:0000313" key="2">
    <source>
        <dbReference type="EMBL" id="PHJ23361.1"/>
    </source>
</evidence>
<feature type="region of interest" description="Disordered" evidence="1">
    <location>
        <begin position="840"/>
        <end position="873"/>
    </location>
</feature>
<feature type="region of interest" description="Disordered" evidence="1">
    <location>
        <begin position="235"/>
        <end position="268"/>
    </location>
</feature>
<feature type="compositionally biased region" description="Basic and acidic residues" evidence="1">
    <location>
        <begin position="990"/>
        <end position="1000"/>
    </location>
</feature>